<dbReference type="SUPFAM" id="SSF55961">
    <property type="entry name" value="Bet v1-like"/>
    <property type="match status" value="1"/>
</dbReference>
<dbReference type="Pfam" id="PF00407">
    <property type="entry name" value="Bet_v_1"/>
    <property type="match status" value="1"/>
</dbReference>
<reference evidence="3 4" key="1">
    <citation type="submission" date="2024-09" db="EMBL/GenBank/DDBJ databases">
        <title>Chromosome-scale assembly of Riccia fluitans.</title>
        <authorList>
            <person name="Paukszto L."/>
            <person name="Sawicki J."/>
            <person name="Karawczyk K."/>
            <person name="Piernik-Szablinska J."/>
            <person name="Szczecinska M."/>
            <person name="Mazdziarz M."/>
        </authorList>
    </citation>
    <scope>NUCLEOTIDE SEQUENCE [LARGE SCALE GENOMIC DNA]</scope>
    <source>
        <strain evidence="3">Rf_01</strain>
        <tissue evidence="3">Aerial parts of the thallus</tissue>
    </source>
</reference>
<dbReference type="PANTHER" id="PTHR31213">
    <property type="entry name" value="OS08G0374000 PROTEIN-RELATED"/>
    <property type="match status" value="1"/>
</dbReference>
<dbReference type="InterPro" id="IPR023393">
    <property type="entry name" value="START-like_dom_sf"/>
</dbReference>
<evidence type="ECO:0000259" key="2">
    <source>
        <dbReference type="Pfam" id="PF00407"/>
    </source>
</evidence>
<dbReference type="InterPro" id="IPR000916">
    <property type="entry name" value="Bet_v_I/MLP"/>
</dbReference>
<dbReference type="AlphaFoldDB" id="A0ABD1XGA9"/>
<organism evidence="3 4">
    <name type="scientific">Riccia fluitans</name>
    <dbReference type="NCBI Taxonomy" id="41844"/>
    <lineage>
        <taxon>Eukaryota</taxon>
        <taxon>Viridiplantae</taxon>
        <taxon>Streptophyta</taxon>
        <taxon>Embryophyta</taxon>
        <taxon>Marchantiophyta</taxon>
        <taxon>Marchantiopsida</taxon>
        <taxon>Marchantiidae</taxon>
        <taxon>Marchantiales</taxon>
        <taxon>Ricciaceae</taxon>
        <taxon>Riccia</taxon>
    </lineage>
</organism>
<keyword evidence="4" id="KW-1185">Reference proteome</keyword>
<feature type="domain" description="Bet v I/Major latex protein" evidence="2">
    <location>
        <begin position="1"/>
        <end position="125"/>
    </location>
</feature>
<dbReference type="EMBL" id="JBHFFA010000008">
    <property type="protein sequence ID" value="KAL2607784.1"/>
    <property type="molecule type" value="Genomic_DNA"/>
</dbReference>
<dbReference type="Proteomes" id="UP001605036">
    <property type="component" value="Unassembled WGS sequence"/>
</dbReference>
<dbReference type="PANTHER" id="PTHR31213:SF24">
    <property type="entry name" value="OS08G0374000 PROTEIN"/>
    <property type="match status" value="1"/>
</dbReference>
<name>A0ABD1XGA9_9MARC</name>
<proteinExistence type="inferred from homology"/>
<gene>
    <name evidence="3" type="ORF">R1flu_026357</name>
</gene>
<sequence>MAQQKFSLTVDLALSASRLWAALKSFYLVFPHLAPDTKDTMEVVEGMPGEEGSIVKISLGATPGGPVGAYSKEKTVRVDEEKMILVNMEIEGGHLSIGFKKWLTTTRLVPSGEKAVKMEVCVEYECDPTDPVCDMVVEQSREGISVTFKAVEVYLHSSDAFK</sequence>
<comment type="similarity">
    <text evidence="1">Belongs to the BetVI family.</text>
</comment>
<evidence type="ECO:0000313" key="3">
    <source>
        <dbReference type="EMBL" id="KAL2607784.1"/>
    </source>
</evidence>
<accession>A0ABD1XGA9</accession>
<dbReference type="InterPro" id="IPR050279">
    <property type="entry name" value="Plant_def-hormone_signal"/>
</dbReference>
<protein>
    <recommendedName>
        <fullName evidence="2">Bet v I/Major latex protein domain-containing protein</fullName>
    </recommendedName>
</protein>
<evidence type="ECO:0000256" key="1">
    <source>
        <dbReference type="ARBA" id="ARBA00009744"/>
    </source>
</evidence>
<evidence type="ECO:0000313" key="4">
    <source>
        <dbReference type="Proteomes" id="UP001605036"/>
    </source>
</evidence>
<dbReference type="Gene3D" id="3.30.530.20">
    <property type="match status" value="1"/>
</dbReference>
<comment type="caution">
    <text evidence="3">The sequence shown here is derived from an EMBL/GenBank/DDBJ whole genome shotgun (WGS) entry which is preliminary data.</text>
</comment>